<protein>
    <recommendedName>
        <fullName evidence="1">Reverse transcriptase domain-containing protein</fullName>
    </recommendedName>
</protein>
<proteinExistence type="predicted"/>
<dbReference type="PANTHER" id="PTHR46890">
    <property type="entry name" value="NON-LTR RETROLELEMENT REVERSE TRANSCRIPTASE-LIKE PROTEIN-RELATED"/>
    <property type="match status" value="1"/>
</dbReference>
<dbReference type="CDD" id="cd01650">
    <property type="entry name" value="RT_nLTR_like"/>
    <property type="match status" value="1"/>
</dbReference>
<sequence length="220" mass="25404">MYDRLRNIRIDKAPEIDEYQAIDCTTITLLPKVANPVTVKDFRPISCCTMLYKLISEVNAARLQKMMHYIILEAHAGFMPGIRIADNIILAHEFVKAYNIKYISLRCMLKVDMMKWVYIWSSKKAKAGNLISPFLFIIAMEYLSRMLSELRHQNEYKFHQRWEELGITHLNLVDDLMLFAMGDKESVKVLHQCFQQFLSASGLQENLAKSAICFGGVSIS</sequence>
<gene>
    <name evidence="2" type="primary">LOC107827501</name>
</gene>
<dbReference type="PANTHER" id="PTHR46890:SF48">
    <property type="entry name" value="RNA-DIRECTED DNA POLYMERASE"/>
    <property type="match status" value="1"/>
</dbReference>
<dbReference type="InterPro" id="IPR000477">
    <property type="entry name" value="RT_dom"/>
</dbReference>
<dbReference type="AlphaFoldDB" id="A0A1S4DA97"/>
<dbReference type="STRING" id="4097.A0A1S4DA97"/>
<accession>A0A1S4DA97</accession>
<feature type="domain" description="Reverse transcriptase" evidence="1">
    <location>
        <begin position="109"/>
        <end position="213"/>
    </location>
</feature>
<dbReference type="PaxDb" id="4097-A0A1S4DA97"/>
<dbReference type="InterPro" id="IPR052343">
    <property type="entry name" value="Retrotransposon-Effector_Assoc"/>
</dbReference>
<dbReference type="RefSeq" id="XP_016510134.1">
    <property type="nucleotide sequence ID" value="XM_016654648.1"/>
</dbReference>
<dbReference type="OrthoDB" id="1938625at2759"/>
<organism evidence="2">
    <name type="scientific">Nicotiana tabacum</name>
    <name type="common">Common tobacco</name>
    <dbReference type="NCBI Taxonomy" id="4097"/>
    <lineage>
        <taxon>Eukaryota</taxon>
        <taxon>Viridiplantae</taxon>
        <taxon>Streptophyta</taxon>
        <taxon>Embryophyta</taxon>
        <taxon>Tracheophyta</taxon>
        <taxon>Spermatophyta</taxon>
        <taxon>Magnoliopsida</taxon>
        <taxon>eudicotyledons</taxon>
        <taxon>Gunneridae</taxon>
        <taxon>Pentapetalae</taxon>
        <taxon>asterids</taxon>
        <taxon>lamiids</taxon>
        <taxon>Solanales</taxon>
        <taxon>Solanaceae</taxon>
        <taxon>Nicotianoideae</taxon>
        <taxon>Nicotianeae</taxon>
        <taxon>Nicotiana</taxon>
    </lineage>
</organism>
<dbReference type="Pfam" id="PF00078">
    <property type="entry name" value="RVT_1"/>
    <property type="match status" value="1"/>
</dbReference>
<reference evidence="2" key="1">
    <citation type="submission" date="2025-08" db="UniProtKB">
        <authorList>
            <consortium name="RefSeq"/>
        </authorList>
    </citation>
    <scope>IDENTIFICATION</scope>
</reference>
<name>A0A1S4DA97_TOBAC</name>
<dbReference type="KEGG" id="nta:107827501"/>
<evidence type="ECO:0000313" key="2">
    <source>
        <dbReference type="RefSeq" id="XP_016510134.1"/>
    </source>
</evidence>
<evidence type="ECO:0000259" key="1">
    <source>
        <dbReference type="Pfam" id="PF00078"/>
    </source>
</evidence>